<feature type="transmembrane region" description="Helical" evidence="9">
    <location>
        <begin position="6"/>
        <end position="25"/>
    </location>
</feature>
<dbReference type="InterPro" id="IPR006312">
    <property type="entry name" value="TatA/E"/>
</dbReference>
<keyword evidence="8 9" id="KW-0472">Membrane</keyword>
<evidence type="ECO:0000256" key="4">
    <source>
        <dbReference type="ARBA" id="ARBA00022692"/>
    </source>
</evidence>
<dbReference type="EMBL" id="JBHRUV010000095">
    <property type="protein sequence ID" value="MFC3267211.1"/>
    <property type="molecule type" value="Genomic_DNA"/>
</dbReference>
<comment type="subcellular location">
    <subcellularLocation>
        <location evidence="1 9">Cell membrane</location>
        <topology evidence="1 9">Single-pass membrane protein</topology>
    </subcellularLocation>
</comment>
<protein>
    <recommendedName>
        <fullName evidence="9">Sec-independent protein translocase protein TatA</fullName>
    </recommendedName>
</protein>
<feature type="compositionally biased region" description="Basic and acidic residues" evidence="10">
    <location>
        <begin position="69"/>
        <end position="79"/>
    </location>
</feature>
<gene>
    <name evidence="9" type="primary">tatA</name>
    <name evidence="11" type="ORF">ACFOEX_12755</name>
</gene>
<reference evidence="12" key="1">
    <citation type="journal article" date="2019" name="Int. J. Syst. Evol. Microbiol.">
        <title>The Global Catalogue of Microorganisms (GCM) 10K type strain sequencing project: providing services to taxonomists for standard genome sequencing and annotation.</title>
        <authorList>
            <consortium name="The Broad Institute Genomics Platform"/>
            <consortium name="The Broad Institute Genome Sequencing Center for Infectious Disease"/>
            <person name="Wu L."/>
            <person name="Ma J."/>
        </authorList>
    </citation>
    <scope>NUCLEOTIDE SEQUENCE [LARGE SCALE GENOMIC DNA]</scope>
    <source>
        <strain evidence="12">CCM 7941</strain>
    </source>
</reference>
<comment type="function">
    <text evidence="9">Part of the twin-arginine translocation (Tat) system that transports large folded proteins containing a characteristic twin-arginine motif in their signal peptide across membranes. TatA could form the protein-conducting channel of the Tat system.</text>
</comment>
<dbReference type="PANTHER" id="PTHR42982">
    <property type="entry name" value="SEC-INDEPENDENT PROTEIN TRANSLOCASE PROTEIN TATA"/>
    <property type="match status" value="1"/>
</dbReference>
<keyword evidence="12" id="KW-1185">Reference proteome</keyword>
<keyword evidence="7 9" id="KW-0811">Translocation</keyword>
<evidence type="ECO:0000256" key="10">
    <source>
        <dbReference type="SAM" id="MobiDB-lite"/>
    </source>
</evidence>
<keyword evidence="5 9" id="KW-0653">Protein transport</keyword>
<evidence type="ECO:0000256" key="8">
    <source>
        <dbReference type="ARBA" id="ARBA00023136"/>
    </source>
</evidence>
<dbReference type="Proteomes" id="UP001595536">
    <property type="component" value="Unassembled WGS sequence"/>
</dbReference>
<dbReference type="InterPro" id="IPR003369">
    <property type="entry name" value="TatA/B/E"/>
</dbReference>
<organism evidence="11 12">
    <name type="scientific">Camelimonas abortus</name>
    <dbReference type="NCBI Taxonomy" id="1017184"/>
    <lineage>
        <taxon>Bacteria</taxon>
        <taxon>Pseudomonadati</taxon>
        <taxon>Pseudomonadota</taxon>
        <taxon>Alphaproteobacteria</taxon>
        <taxon>Hyphomicrobiales</taxon>
        <taxon>Chelatococcaceae</taxon>
        <taxon>Camelimonas</taxon>
    </lineage>
</organism>
<keyword evidence="6 9" id="KW-1133">Transmembrane helix</keyword>
<accession>A0ABV7LIC8</accession>
<comment type="similarity">
    <text evidence="9">Belongs to the TatA/E family.</text>
</comment>
<keyword evidence="3 9" id="KW-1003">Cell membrane</keyword>
<comment type="caution">
    <text evidence="11">The sequence shown here is derived from an EMBL/GenBank/DDBJ whole genome shotgun (WGS) entry which is preliminary data.</text>
</comment>
<keyword evidence="2 9" id="KW-0813">Transport</keyword>
<evidence type="ECO:0000313" key="11">
    <source>
        <dbReference type="EMBL" id="MFC3267211.1"/>
    </source>
</evidence>
<name>A0ABV7LIC8_9HYPH</name>
<evidence type="ECO:0000313" key="12">
    <source>
        <dbReference type="Proteomes" id="UP001595536"/>
    </source>
</evidence>
<comment type="subunit">
    <text evidence="9">The Tat system comprises two distinct complexes: a TatABC complex, containing multiple copies of TatA, TatB and TatC subunits, and a separate TatA complex, containing only TatA subunits. Substrates initially bind to the TatABC complex, which probably triggers association of the separate TatA complex to form the active translocon.</text>
</comment>
<evidence type="ECO:0000256" key="7">
    <source>
        <dbReference type="ARBA" id="ARBA00023010"/>
    </source>
</evidence>
<evidence type="ECO:0000256" key="1">
    <source>
        <dbReference type="ARBA" id="ARBA00004162"/>
    </source>
</evidence>
<evidence type="ECO:0000256" key="6">
    <source>
        <dbReference type="ARBA" id="ARBA00022989"/>
    </source>
</evidence>
<evidence type="ECO:0000256" key="9">
    <source>
        <dbReference type="HAMAP-Rule" id="MF_00236"/>
    </source>
</evidence>
<dbReference type="NCBIfam" id="TIGR01411">
    <property type="entry name" value="tatAE"/>
    <property type="match status" value="1"/>
</dbReference>
<sequence length="79" mass="8482">MGGASIWHWVVVGVIVLLLFGRGKISDLMGDVAKGIKSFKKGMQDDEPETPAAPAPRPLENQQQADARAGVREETGHKS</sequence>
<dbReference type="Gene3D" id="1.20.5.3310">
    <property type="match status" value="1"/>
</dbReference>
<evidence type="ECO:0000256" key="3">
    <source>
        <dbReference type="ARBA" id="ARBA00022475"/>
    </source>
</evidence>
<feature type="region of interest" description="Disordered" evidence="10">
    <location>
        <begin position="39"/>
        <end position="79"/>
    </location>
</feature>
<dbReference type="Pfam" id="PF02416">
    <property type="entry name" value="TatA_B_E"/>
    <property type="match status" value="1"/>
</dbReference>
<dbReference type="HAMAP" id="MF_00236">
    <property type="entry name" value="TatA_E"/>
    <property type="match status" value="1"/>
</dbReference>
<dbReference type="RefSeq" id="WP_376830433.1">
    <property type="nucleotide sequence ID" value="NZ_JBHLWR010000006.1"/>
</dbReference>
<proteinExistence type="inferred from homology"/>
<evidence type="ECO:0000256" key="5">
    <source>
        <dbReference type="ARBA" id="ARBA00022927"/>
    </source>
</evidence>
<dbReference type="PANTHER" id="PTHR42982:SF1">
    <property type="entry name" value="SEC-INDEPENDENT PROTEIN TRANSLOCASE PROTEIN TATA"/>
    <property type="match status" value="1"/>
</dbReference>
<evidence type="ECO:0000256" key="2">
    <source>
        <dbReference type="ARBA" id="ARBA00022448"/>
    </source>
</evidence>
<dbReference type="NCBIfam" id="NF001940">
    <property type="entry name" value="PRK00720.1"/>
    <property type="match status" value="1"/>
</dbReference>
<keyword evidence="4 9" id="KW-0812">Transmembrane</keyword>